<evidence type="ECO:0000313" key="1">
    <source>
        <dbReference type="EMBL" id="MBG6134335.1"/>
    </source>
</evidence>
<keyword evidence="2" id="KW-1185">Reference proteome</keyword>
<protein>
    <submittedName>
        <fullName evidence="1">Sulfur relay (Sulfurtransferase) complex TusBCD TusD component (DsrE family)</fullName>
    </submittedName>
</protein>
<dbReference type="EMBL" id="JADOUF010000001">
    <property type="protein sequence ID" value="MBG6134335.1"/>
    <property type="molecule type" value="Genomic_DNA"/>
</dbReference>
<proteinExistence type="predicted"/>
<gene>
    <name evidence="1" type="ORF">IW245_000529</name>
</gene>
<sequence length="134" mass="14219">MAARPPADVLLVVTGAPFASDMLTTVLRLVDELLRRGRSVLVWACGYTTMLTQTALGGHKPRDLDDWAARHPSTAAVVSGLLAEYAALFSWEVCTYCAQDRGAGPHVPGVRLRAPSRIGTNVAAARTTIYIGGA</sequence>
<name>A0A8J7G7I5_9ACTN</name>
<reference evidence="1" key="1">
    <citation type="submission" date="2020-11" db="EMBL/GenBank/DDBJ databases">
        <title>Sequencing the genomes of 1000 actinobacteria strains.</title>
        <authorList>
            <person name="Klenk H.-P."/>
        </authorList>
    </citation>
    <scope>NUCLEOTIDE SEQUENCE</scope>
    <source>
        <strain evidence="1">DSM 45356</strain>
    </source>
</reference>
<comment type="caution">
    <text evidence="1">The sequence shown here is derived from an EMBL/GenBank/DDBJ whole genome shotgun (WGS) entry which is preliminary data.</text>
</comment>
<dbReference type="AlphaFoldDB" id="A0A8J7G7I5"/>
<dbReference type="Proteomes" id="UP000622552">
    <property type="component" value="Unassembled WGS sequence"/>
</dbReference>
<dbReference type="RefSeq" id="WP_197001585.1">
    <property type="nucleotide sequence ID" value="NZ_BONS01000033.1"/>
</dbReference>
<organism evidence="1 2">
    <name type="scientific">Longispora fulva</name>
    <dbReference type="NCBI Taxonomy" id="619741"/>
    <lineage>
        <taxon>Bacteria</taxon>
        <taxon>Bacillati</taxon>
        <taxon>Actinomycetota</taxon>
        <taxon>Actinomycetes</taxon>
        <taxon>Micromonosporales</taxon>
        <taxon>Micromonosporaceae</taxon>
        <taxon>Longispora</taxon>
    </lineage>
</organism>
<evidence type="ECO:0000313" key="2">
    <source>
        <dbReference type="Proteomes" id="UP000622552"/>
    </source>
</evidence>
<accession>A0A8J7G7I5</accession>